<protein>
    <submittedName>
        <fullName evidence="6">TetR/AcrR family transcriptional regulator</fullName>
    </submittedName>
</protein>
<dbReference type="Proteomes" id="UP001049518">
    <property type="component" value="Chromosome"/>
</dbReference>
<keyword evidence="3" id="KW-0804">Transcription</keyword>
<feature type="domain" description="HTH tetR-type" evidence="5">
    <location>
        <begin position="7"/>
        <end position="66"/>
    </location>
</feature>
<dbReference type="RefSeq" id="WP_231329284.1">
    <property type="nucleotide sequence ID" value="NZ_CP059572.1"/>
</dbReference>
<dbReference type="SUPFAM" id="SSF46689">
    <property type="entry name" value="Homeodomain-like"/>
    <property type="match status" value="1"/>
</dbReference>
<proteinExistence type="predicted"/>
<dbReference type="PRINTS" id="PR00455">
    <property type="entry name" value="HTHTETR"/>
</dbReference>
<keyword evidence="7" id="KW-1185">Reference proteome</keyword>
<dbReference type="InterPro" id="IPR049445">
    <property type="entry name" value="TetR_SbtR-like_C"/>
</dbReference>
<dbReference type="PANTHER" id="PTHR30055">
    <property type="entry name" value="HTH-TYPE TRANSCRIPTIONAL REGULATOR RUTR"/>
    <property type="match status" value="1"/>
</dbReference>
<dbReference type="InterPro" id="IPR001647">
    <property type="entry name" value="HTH_TetR"/>
</dbReference>
<accession>A0ABX8QY29</accession>
<reference evidence="6" key="1">
    <citation type="submission" date="2020-07" db="EMBL/GenBank/DDBJ databases">
        <authorList>
            <person name="Tarantini F.S."/>
            <person name="Hong K.W."/>
            <person name="Chan K.G."/>
        </authorList>
    </citation>
    <scope>NUCLEOTIDE SEQUENCE</scope>
    <source>
        <strain evidence="6">32-07</strain>
    </source>
</reference>
<evidence type="ECO:0000256" key="2">
    <source>
        <dbReference type="ARBA" id="ARBA00023125"/>
    </source>
</evidence>
<dbReference type="Gene3D" id="1.10.357.10">
    <property type="entry name" value="Tetracycline Repressor, domain 2"/>
    <property type="match status" value="1"/>
</dbReference>
<dbReference type="PANTHER" id="PTHR30055:SF234">
    <property type="entry name" value="HTH-TYPE TRANSCRIPTIONAL REGULATOR BETI"/>
    <property type="match status" value="1"/>
</dbReference>
<evidence type="ECO:0000256" key="3">
    <source>
        <dbReference type="ARBA" id="ARBA00023163"/>
    </source>
</evidence>
<dbReference type="PROSITE" id="PS50977">
    <property type="entry name" value="HTH_TETR_2"/>
    <property type="match status" value="1"/>
</dbReference>
<evidence type="ECO:0000313" key="6">
    <source>
        <dbReference type="EMBL" id="QXJ23593.1"/>
    </source>
</evidence>
<gene>
    <name evidence="6" type="ORF">AGRA3207_004769</name>
</gene>
<evidence type="ECO:0000256" key="4">
    <source>
        <dbReference type="PROSITE-ProRule" id="PRU00335"/>
    </source>
</evidence>
<dbReference type="Pfam" id="PF21597">
    <property type="entry name" value="TetR_C_43"/>
    <property type="match status" value="1"/>
</dbReference>
<sequence>MPRADARRNRELLLAAARDVFADQGTDAPLDVVARRAGVGNATMYRHFPTRRDLLVAVYAGEVAALTAEGRDLLTEDPPADALFSWLRTFIAHVATKTDLARAIPECERSALFDDWHTAMHETTSALLARAQKAGEVCPDLKATDLLTLANGIALAAEDAAAEDAPQTDRLLRLVRQGTTP</sequence>
<dbReference type="Pfam" id="PF00440">
    <property type="entry name" value="TetR_N"/>
    <property type="match status" value="1"/>
</dbReference>
<evidence type="ECO:0000256" key="1">
    <source>
        <dbReference type="ARBA" id="ARBA00023015"/>
    </source>
</evidence>
<dbReference type="InterPro" id="IPR050109">
    <property type="entry name" value="HTH-type_TetR-like_transc_reg"/>
</dbReference>
<name>A0ABX8QY29_9ACTN</name>
<dbReference type="EMBL" id="CP059572">
    <property type="protein sequence ID" value="QXJ23593.1"/>
    <property type="molecule type" value="Genomic_DNA"/>
</dbReference>
<evidence type="ECO:0000313" key="7">
    <source>
        <dbReference type="Proteomes" id="UP001049518"/>
    </source>
</evidence>
<dbReference type="InterPro" id="IPR009057">
    <property type="entry name" value="Homeodomain-like_sf"/>
</dbReference>
<dbReference type="SUPFAM" id="SSF48498">
    <property type="entry name" value="Tetracyclin repressor-like, C-terminal domain"/>
    <property type="match status" value="1"/>
</dbReference>
<evidence type="ECO:0000259" key="5">
    <source>
        <dbReference type="PROSITE" id="PS50977"/>
    </source>
</evidence>
<feature type="DNA-binding region" description="H-T-H motif" evidence="4">
    <location>
        <begin position="29"/>
        <end position="48"/>
    </location>
</feature>
<organism evidence="6 7">
    <name type="scientific">Actinomadura graeca</name>
    <dbReference type="NCBI Taxonomy" id="2750812"/>
    <lineage>
        <taxon>Bacteria</taxon>
        <taxon>Bacillati</taxon>
        <taxon>Actinomycetota</taxon>
        <taxon>Actinomycetes</taxon>
        <taxon>Streptosporangiales</taxon>
        <taxon>Thermomonosporaceae</taxon>
        <taxon>Actinomadura</taxon>
    </lineage>
</organism>
<dbReference type="InterPro" id="IPR036271">
    <property type="entry name" value="Tet_transcr_reg_TetR-rel_C_sf"/>
</dbReference>
<keyword evidence="2 4" id="KW-0238">DNA-binding</keyword>
<keyword evidence="1" id="KW-0805">Transcription regulation</keyword>